<gene>
    <name evidence="1" type="ORF">ARALYDRAFT_663768</name>
</gene>
<evidence type="ECO:0000313" key="2">
    <source>
        <dbReference type="Proteomes" id="UP000008694"/>
    </source>
</evidence>
<organism evidence="2">
    <name type="scientific">Arabidopsis lyrata subsp. lyrata</name>
    <name type="common">Lyre-leaved rock-cress</name>
    <dbReference type="NCBI Taxonomy" id="81972"/>
    <lineage>
        <taxon>Eukaryota</taxon>
        <taxon>Viridiplantae</taxon>
        <taxon>Streptophyta</taxon>
        <taxon>Embryophyta</taxon>
        <taxon>Tracheophyta</taxon>
        <taxon>Spermatophyta</taxon>
        <taxon>Magnoliopsida</taxon>
        <taxon>eudicotyledons</taxon>
        <taxon>Gunneridae</taxon>
        <taxon>Pentapetalae</taxon>
        <taxon>rosids</taxon>
        <taxon>malvids</taxon>
        <taxon>Brassicales</taxon>
        <taxon>Brassicaceae</taxon>
        <taxon>Camelineae</taxon>
        <taxon>Arabidopsis</taxon>
    </lineage>
</organism>
<dbReference type="Gramene" id="Al_scaffold_0006_3833">
    <property type="protein sequence ID" value="Al_scaffold_0006_3833"/>
    <property type="gene ID" value="Al_scaffold_0006_3833"/>
</dbReference>
<sequence>IKRRSIKTTTIEAATRIMDALAIVAIADVVATTITPASSCPVTPARQTLYSQWSYEPPQWTYPYPYYPSSTSYQNPVCSST</sequence>
<dbReference type="EMBL" id="GL348718">
    <property type="protein sequence ID" value="EFH51217.1"/>
    <property type="molecule type" value="Genomic_DNA"/>
</dbReference>
<dbReference type="Proteomes" id="UP000008694">
    <property type="component" value="Unassembled WGS sequence"/>
</dbReference>
<proteinExistence type="predicted"/>
<accession>D7M490</accession>
<name>D7M490_ARALL</name>
<dbReference type="AlphaFoldDB" id="D7M490"/>
<evidence type="ECO:0000313" key="1">
    <source>
        <dbReference type="EMBL" id="EFH51217.1"/>
    </source>
</evidence>
<feature type="non-terminal residue" evidence="1">
    <location>
        <position position="1"/>
    </location>
</feature>
<dbReference type="HOGENOM" id="CLU_2580807_0_0_1"/>
<protein>
    <submittedName>
        <fullName evidence="1">Predicted protein</fullName>
    </submittedName>
</protein>
<reference evidence="2" key="1">
    <citation type="journal article" date="2011" name="Nat. Genet.">
        <title>The Arabidopsis lyrata genome sequence and the basis of rapid genome size change.</title>
        <authorList>
            <person name="Hu T.T."/>
            <person name="Pattyn P."/>
            <person name="Bakker E.G."/>
            <person name="Cao J."/>
            <person name="Cheng J.-F."/>
            <person name="Clark R.M."/>
            <person name="Fahlgren N."/>
            <person name="Fawcett J.A."/>
            <person name="Grimwood J."/>
            <person name="Gundlach H."/>
            <person name="Haberer G."/>
            <person name="Hollister J.D."/>
            <person name="Ossowski S."/>
            <person name="Ottilar R.P."/>
            <person name="Salamov A.A."/>
            <person name="Schneeberger K."/>
            <person name="Spannagl M."/>
            <person name="Wang X."/>
            <person name="Yang L."/>
            <person name="Nasrallah M.E."/>
            <person name="Bergelson J."/>
            <person name="Carrington J.C."/>
            <person name="Gaut B.S."/>
            <person name="Schmutz J."/>
            <person name="Mayer K.F.X."/>
            <person name="Van de Peer Y."/>
            <person name="Grigoriev I.V."/>
            <person name="Nordborg M."/>
            <person name="Weigel D."/>
            <person name="Guo Y.-L."/>
        </authorList>
    </citation>
    <scope>NUCLEOTIDE SEQUENCE [LARGE SCALE GENOMIC DNA]</scope>
    <source>
        <strain evidence="2">cv. MN47</strain>
    </source>
</reference>
<keyword evidence="2" id="KW-1185">Reference proteome</keyword>